<organism evidence="1">
    <name type="scientific">Roseihalotalea indica</name>
    <dbReference type="NCBI Taxonomy" id="2867963"/>
    <lineage>
        <taxon>Bacteria</taxon>
        <taxon>Pseudomonadati</taxon>
        <taxon>Bacteroidota</taxon>
        <taxon>Cytophagia</taxon>
        <taxon>Cytophagales</taxon>
        <taxon>Catalimonadaceae</taxon>
        <taxon>Roseihalotalea</taxon>
    </lineage>
</organism>
<name>A0AA49JF68_9BACT</name>
<proteinExistence type="predicted"/>
<dbReference type="Gene3D" id="3.40.50.12780">
    <property type="entry name" value="N-terminal domain of ligase-like"/>
    <property type="match status" value="1"/>
</dbReference>
<evidence type="ECO:0000313" key="1">
    <source>
        <dbReference type="EMBL" id="WKN34690.1"/>
    </source>
</evidence>
<dbReference type="InterPro" id="IPR042099">
    <property type="entry name" value="ANL_N_sf"/>
</dbReference>
<reference evidence="1" key="2">
    <citation type="journal article" date="2024" name="Antonie Van Leeuwenhoek">
        <title>Roseihalotalea indica gen. nov., sp. nov., a halophilic Bacteroidetes from mesopelagic Southwest Indian Ocean with higher carbohydrate metabolic potential.</title>
        <authorList>
            <person name="Chen B."/>
            <person name="Zhang M."/>
            <person name="Lin D."/>
            <person name="Ye J."/>
            <person name="Tang K."/>
        </authorList>
    </citation>
    <scope>NUCLEOTIDE SEQUENCE</scope>
    <source>
        <strain evidence="1">TK19036</strain>
    </source>
</reference>
<gene>
    <name evidence="1" type="ORF">K4G66_20155</name>
</gene>
<dbReference type="SUPFAM" id="SSF56801">
    <property type="entry name" value="Acetyl-CoA synthetase-like"/>
    <property type="match status" value="1"/>
</dbReference>
<accession>A0AA49JF68</accession>
<protein>
    <recommendedName>
        <fullName evidence="2">Phenylacetate--CoA ligase family protein</fullName>
    </recommendedName>
</protein>
<dbReference type="PANTHER" id="PTHR36932">
    <property type="entry name" value="CAPSULAR POLYSACCHARIDE BIOSYNTHESIS PROTEIN"/>
    <property type="match status" value="1"/>
</dbReference>
<dbReference type="InterPro" id="IPR053158">
    <property type="entry name" value="CapK_Type1_Caps_Biosynth"/>
</dbReference>
<evidence type="ECO:0008006" key="2">
    <source>
        <dbReference type="Google" id="ProtNLM"/>
    </source>
</evidence>
<reference evidence="1" key="1">
    <citation type="journal article" date="2023" name="Comput. Struct. Biotechnol. J.">
        <title>Discovery of a novel marine Bacteroidetes with a rich repertoire of carbohydrate-active enzymes.</title>
        <authorList>
            <person name="Chen B."/>
            <person name="Liu G."/>
            <person name="Chen Q."/>
            <person name="Wang H."/>
            <person name="Liu L."/>
            <person name="Tang K."/>
        </authorList>
    </citation>
    <scope>NUCLEOTIDE SEQUENCE</scope>
    <source>
        <strain evidence="1">TK19036</strain>
    </source>
</reference>
<dbReference type="EMBL" id="CP120682">
    <property type="protein sequence ID" value="WKN34690.1"/>
    <property type="molecule type" value="Genomic_DNA"/>
</dbReference>
<sequence>MSNAEQLEIQNQKFLQLFDVAISKSTFYQKLYAEYGVGKHDIKSVEDISKLPVITKSKIRDCIDDIYIGNPLLKAKGYTSGTSGSPLVIYRSYQSIVEEQASIWAWRSGFGYLPGLKTVSLRGDLGRDEMMRHDKVANVLYLSSYNIKKENANWYYNQIKDFSPYAIIAYPSSVDNLANILLSIDKRLNVPYVFTASEMLYDNQRSKISNAFQTQVFDRYGNAERTIAIEQRSDGSYYESPCYSVNEYQEDCTITTSLIDNSFPLIRYKVTDIIQPSKYTSTEDANRFKIDKIIGRDDDVLLMPDGTKVGRLDVVLKGINHLEYAQFIQEQPDSFILNLVVTPDFSAEDEKKIVANLQYRLGGNMRYELRKVKEEDIIISKSGKFKLVINRIKELDLTL</sequence>
<dbReference type="PANTHER" id="PTHR36932:SF1">
    <property type="entry name" value="CAPSULAR POLYSACCHARIDE BIOSYNTHESIS PROTEIN"/>
    <property type="match status" value="1"/>
</dbReference>
<dbReference type="AlphaFoldDB" id="A0AA49JF68"/>